<proteinExistence type="predicted"/>
<dbReference type="AlphaFoldDB" id="A0A2T1A9K9"/>
<evidence type="ECO:0000313" key="1">
    <source>
        <dbReference type="EMBL" id="PRZ45167.1"/>
    </source>
</evidence>
<sequence>MFFRVTDVRISASVRPMTQQFAQFWYYFYPRHMADGGSSRF</sequence>
<dbReference type="EMBL" id="PVUF01000017">
    <property type="protein sequence ID" value="PRZ45167.1"/>
    <property type="molecule type" value="Genomic_DNA"/>
</dbReference>
<evidence type="ECO:0000313" key="2">
    <source>
        <dbReference type="Proteomes" id="UP000237718"/>
    </source>
</evidence>
<accession>A0A2T1A9K9</accession>
<gene>
    <name evidence="1" type="ORF">CLV89_11749</name>
</gene>
<reference evidence="1 2" key="1">
    <citation type="submission" date="2018-03" db="EMBL/GenBank/DDBJ databases">
        <title>Genomic Encyclopedia of Archaeal and Bacterial Type Strains, Phase II (KMG-II): from individual species to whole genera.</title>
        <authorList>
            <person name="Goeker M."/>
        </authorList>
    </citation>
    <scope>NUCLEOTIDE SEQUENCE [LARGE SCALE GENOMIC DNA]</scope>
    <source>
        <strain evidence="1 2">DSM 25328</strain>
    </source>
</reference>
<protein>
    <submittedName>
        <fullName evidence="1">Uncharacterized protein</fullName>
    </submittedName>
</protein>
<name>A0A2T1A9K9_TRISK</name>
<organism evidence="1 2">
    <name type="scientific">Tritonibacter scottomollicae</name>
    <name type="common">Epibacterium scottomollicae</name>
    <dbReference type="NCBI Taxonomy" id="483013"/>
    <lineage>
        <taxon>Bacteria</taxon>
        <taxon>Pseudomonadati</taxon>
        <taxon>Pseudomonadota</taxon>
        <taxon>Alphaproteobacteria</taxon>
        <taxon>Rhodobacterales</taxon>
        <taxon>Paracoccaceae</taxon>
        <taxon>Tritonibacter</taxon>
    </lineage>
</organism>
<dbReference type="Proteomes" id="UP000237718">
    <property type="component" value="Unassembled WGS sequence"/>
</dbReference>
<comment type="caution">
    <text evidence="1">The sequence shown here is derived from an EMBL/GenBank/DDBJ whole genome shotgun (WGS) entry which is preliminary data.</text>
</comment>